<organism evidence="3 4">
    <name type="scientific">Schizopora paradoxa</name>
    <dbReference type="NCBI Taxonomy" id="27342"/>
    <lineage>
        <taxon>Eukaryota</taxon>
        <taxon>Fungi</taxon>
        <taxon>Dikarya</taxon>
        <taxon>Basidiomycota</taxon>
        <taxon>Agaricomycotina</taxon>
        <taxon>Agaricomycetes</taxon>
        <taxon>Hymenochaetales</taxon>
        <taxon>Schizoporaceae</taxon>
        <taxon>Schizopora</taxon>
    </lineage>
</organism>
<protein>
    <recommendedName>
        <fullName evidence="5">Secreted protein</fullName>
    </recommendedName>
</protein>
<reference evidence="3 4" key="1">
    <citation type="submission" date="2015-04" db="EMBL/GenBank/DDBJ databases">
        <title>Complete genome sequence of Schizopora paradoxa KUC8140, a cosmopolitan wood degrader in East Asia.</title>
        <authorList>
            <consortium name="DOE Joint Genome Institute"/>
            <person name="Min B."/>
            <person name="Park H."/>
            <person name="Jang Y."/>
            <person name="Kim J.-J."/>
            <person name="Kim K.H."/>
            <person name="Pangilinan J."/>
            <person name="Lipzen A."/>
            <person name="Riley R."/>
            <person name="Grigoriev I.V."/>
            <person name="Spatafora J.W."/>
            <person name="Choi I.-G."/>
        </authorList>
    </citation>
    <scope>NUCLEOTIDE SEQUENCE [LARGE SCALE GENOMIC DNA]</scope>
    <source>
        <strain evidence="3 4">KUC8140</strain>
    </source>
</reference>
<feature type="chain" id="PRO_5005201400" description="Secreted protein" evidence="2">
    <location>
        <begin position="26"/>
        <end position="85"/>
    </location>
</feature>
<dbReference type="Proteomes" id="UP000053477">
    <property type="component" value="Unassembled WGS sequence"/>
</dbReference>
<evidence type="ECO:0000313" key="4">
    <source>
        <dbReference type="Proteomes" id="UP000053477"/>
    </source>
</evidence>
<evidence type="ECO:0000313" key="3">
    <source>
        <dbReference type="EMBL" id="KLO07233.1"/>
    </source>
</evidence>
<evidence type="ECO:0000256" key="1">
    <source>
        <dbReference type="SAM" id="MobiDB-lite"/>
    </source>
</evidence>
<dbReference type="AlphaFoldDB" id="A0A0H2RCK3"/>
<keyword evidence="4" id="KW-1185">Reference proteome</keyword>
<dbReference type="InParanoid" id="A0A0H2RCK3"/>
<name>A0A0H2RCK3_9AGAM</name>
<keyword evidence="2" id="KW-0732">Signal</keyword>
<accession>A0A0H2RCK3</accession>
<feature type="region of interest" description="Disordered" evidence="1">
    <location>
        <begin position="26"/>
        <end position="50"/>
    </location>
</feature>
<feature type="signal peptide" evidence="2">
    <location>
        <begin position="1"/>
        <end position="25"/>
    </location>
</feature>
<sequence>MMFTSKPFTLVVASLLLVCATSSLASPLPQRNRGNAASQPVLPPAPSEPELEVEGLNLNTISGSLPGGTGKELPIPEEVAAGLIV</sequence>
<evidence type="ECO:0000256" key="2">
    <source>
        <dbReference type="SAM" id="SignalP"/>
    </source>
</evidence>
<proteinExistence type="predicted"/>
<dbReference type="EMBL" id="KQ086152">
    <property type="protein sequence ID" value="KLO07233.1"/>
    <property type="molecule type" value="Genomic_DNA"/>
</dbReference>
<evidence type="ECO:0008006" key="5">
    <source>
        <dbReference type="Google" id="ProtNLM"/>
    </source>
</evidence>
<gene>
    <name evidence="3" type="ORF">SCHPADRAFT_909673</name>
</gene>